<reference evidence="1 2" key="1">
    <citation type="journal article" date="2018" name="Sci. Rep.">
        <title>Genomic signatures of local adaptation to the degree of environmental predictability in rotifers.</title>
        <authorList>
            <person name="Franch-Gras L."/>
            <person name="Hahn C."/>
            <person name="Garcia-Roger E.M."/>
            <person name="Carmona M.J."/>
            <person name="Serra M."/>
            <person name="Gomez A."/>
        </authorList>
    </citation>
    <scope>NUCLEOTIDE SEQUENCE [LARGE SCALE GENOMIC DNA]</scope>
    <source>
        <strain evidence="1">HYR1</strain>
    </source>
</reference>
<organism evidence="1 2">
    <name type="scientific">Brachionus plicatilis</name>
    <name type="common">Marine rotifer</name>
    <name type="synonym">Brachionus muelleri</name>
    <dbReference type="NCBI Taxonomy" id="10195"/>
    <lineage>
        <taxon>Eukaryota</taxon>
        <taxon>Metazoa</taxon>
        <taxon>Spiralia</taxon>
        <taxon>Gnathifera</taxon>
        <taxon>Rotifera</taxon>
        <taxon>Eurotatoria</taxon>
        <taxon>Monogononta</taxon>
        <taxon>Pseudotrocha</taxon>
        <taxon>Ploima</taxon>
        <taxon>Brachionidae</taxon>
        <taxon>Brachionus</taxon>
    </lineage>
</organism>
<proteinExistence type="predicted"/>
<sequence length="290" mass="33127">EIGSDNRIRSIGFFVLWGFVVRRIDCKKSDDELAECKIYWRCETYKNGCKGRGNSFGLNGPLKVTISHNHILNPEKKEFLQSKEKLKSMAVSANEAPHAIRQQIIQTRNTESGYGSNAKCLTDLVIPECLQITHKNVKFYYGDSVVKFTGVIFIYANHFGVEFKLKALAFLPEADVLTGFEQVKVFAPAKGKRVVPRFPIDIWNLHERVKLGLPHACKNMTVKKAIEFFRLEQNNMETDLLILFSGETIKQTRKKDLVREQKLKTIVSEYDVLNIDLFLNGIIGLLDDQL</sequence>
<dbReference type="AlphaFoldDB" id="A0A3M7SMV8"/>
<comment type="caution">
    <text evidence="1">The sequence shown here is derived from an EMBL/GenBank/DDBJ whole genome shotgun (WGS) entry which is preliminary data.</text>
</comment>
<evidence type="ECO:0008006" key="3">
    <source>
        <dbReference type="Google" id="ProtNLM"/>
    </source>
</evidence>
<evidence type="ECO:0000313" key="1">
    <source>
        <dbReference type="EMBL" id="RNA37123.1"/>
    </source>
</evidence>
<accession>A0A3M7SMV8</accession>
<gene>
    <name evidence="1" type="ORF">BpHYR1_012687</name>
</gene>
<evidence type="ECO:0000313" key="2">
    <source>
        <dbReference type="Proteomes" id="UP000276133"/>
    </source>
</evidence>
<name>A0A3M7SMV8_BRAPC</name>
<dbReference type="Proteomes" id="UP000276133">
    <property type="component" value="Unassembled WGS sequence"/>
</dbReference>
<dbReference type="OrthoDB" id="10560598at2759"/>
<protein>
    <recommendedName>
        <fullName evidence="3">FLYWCH-type domain-containing protein</fullName>
    </recommendedName>
</protein>
<keyword evidence="2" id="KW-1185">Reference proteome</keyword>
<dbReference type="EMBL" id="REGN01001093">
    <property type="protein sequence ID" value="RNA37123.1"/>
    <property type="molecule type" value="Genomic_DNA"/>
</dbReference>
<feature type="non-terminal residue" evidence="1">
    <location>
        <position position="1"/>
    </location>
</feature>
<dbReference type="Gene3D" id="2.20.25.240">
    <property type="match status" value="1"/>
</dbReference>